<dbReference type="PANTHER" id="PTHR24345:SF91">
    <property type="entry name" value="SERINE_THREONINE-PROTEIN KINASE PLK4"/>
    <property type="match status" value="1"/>
</dbReference>
<evidence type="ECO:0000256" key="1">
    <source>
        <dbReference type="ARBA" id="ARBA00022527"/>
    </source>
</evidence>
<dbReference type="InterPro" id="IPR000719">
    <property type="entry name" value="Prot_kinase_dom"/>
</dbReference>
<feature type="transmembrane region" description="Helical" evidence="6">
    <location>
        <begin position="28"/>
        <end position="49"/>
    </location>
</feature>
<dbReference type="EMBL" id="HBEJ01012315">
    <property type="protein sequence ID" value="CAD8372949.1"/>
    <property type="molecule type" value="Transcribed_RNA"/>
</dbReference>
<evidence type="ECO:0000259" key="7">
    <source>
        <dbReference type="PROSITE" id="PS50011"/>
    </source>
</evidence>
<reference evidence="8" key="1">
    <citation type="submission" date="2021-01" db="EMBL/GenBank/DDBJ databases">
        <authorList>
            <person name="Corre E."/>
            <person name="Pelletier E."/>
            <person name="Niang G."/>
            <person name="Scheremetjew M."/>
            <person name="Finn R."/>
            <person name="Kale V."/>
            <person name="Holt S."/>
            <person name="Cochrane G."/>
            <person name="Meng A."/>
            <person name="Brown T."/>
            <person name="Cohen L."/>
        </authorList>
    </citation>
    <scope>NUCLEOTIDE SEQUENCE</scope>
    <source>
        <strain evidence="8">CCMP3303</strain>
    </source>
</reference>
<evidence type="ECO:0000256" key="5">
    <source>
        <dbReference type="ARBA" id="ARBA00022840"/>
    </source>
</evidence>
<dbReference type="AlphaFoldDB" id="A0A7S0ATK8"/>
<keyword evidence="4" id="KW-0418">Kinase</keyword>
<keyword evidence="2" id="KW-0808">Transferase</keyword>
<sequence length="118" mass="13500">MMKPQGVCGKHNYMSPEIYRNERPFDGFAIDLWAAGVILYIMLTGFPPYDNANMADQRFRIIVEGNLVEQLKAWDINVSDEAGNLMQSMLRLDPAERLTLAQVMAHPWVLYGEVQVPR</sequence>
<evidence type="ECO:0000313" key="8">
    <source>
        <dbReference type="EMBL" id="CAD8372949.1"/>
    </source>
</evidence>
<evidence type="ECO:0000256" key="3">
    <source>
        <dbReference type="ARBA" id="ARBA00022741"/>
    </source>
</evidence>
<name>A0A7S0ATK8_9STRA</name>
<dbReference type="GO" id="GO:0005634">
    <property type="term" value="C:nucleus"/>
    <property type="evidence" value="ECO:0007669"/>
    <property type="project" value="TreeGrafter"/>
</dbReference>
<evidence type="ECO:0000256" key="2">
    <source>
        <dbReference type="ARBA" id="ARBA00022679"/>
    </source>
</evidence>
<organism evidence="8">
    <name type="scientific">Minutocellus polymorphus</name>
    <dbReference type="NCBI Taxonomy" id="265543"/>
    <lineage>
        <taxon>Eukaryota</taxon>
        <taxon>Sar</taxon>
        <taxon>Stramenopiles</taxon>
        <taxon>Ochrophyta</taxon>
        <taxon>Bacillariophyta</taxon>
        <taxon>Mediophyceae</taxon>
        <taxon>Cymatosirophycidae</taxon>
        <taxon>Cymatosirales</taxon>
        <taxon>Cymatosiraceae</taxon>
        <taxon>Minutocellus</taxon>
    </lineage>
</organism>
<dbReference type="PROSITE" id="PS50011">
    <property type="entry name" value="PROTEIN_KINASE_DOM"/>
    <property type="match status" value="1"/>
</dbReference>
<keyword evidence="3" id="KW-0547">Nucleotide-binding</keyword>
<dbReference type="GO" id="GO:0005524">
    <property type="term" value="F:ATP binding"/>
    <property type="evidence" value="ECO:0007669"/>
    <property type="project" value="UniProtKB-KW"/>
</dbReference>
<dbReference type="SUPFAM" id="SSF56112">
    <property type="entry name" value="Protein kinase-like (PK-like)"/>
    <property type="match status" value="1"/>
</dbReference>
<dbReference type="Gene3D" id="1.10.510.10">
    <property type="entry name" value="Transferase(Phosphotransferase) domain 1"/>
    <property type="match status" value="1"/>
</dbReference>
<dbReference type="GO" id="GO:0004674">
    <property type="term" value="F:protein serine/threonine kinase activity"/>
    <property type="evidence" value="ECO:0007669"/>
    <property type="project" value="UniProtKB-KW"/>
</dbReference>
<dbReference type="PANTHER" id="PTHR24345">
    <property type="entry name" value="SERINE/THREONINE-PROTEIN KINASE PLK"/>
    <property type="match status" value="1"/>
</dbReference>
<protein>
    <recommendedName>
        <fullName evidence="7">Protein kinase domain-containing protein</fullName>
    </recommendedName>
</protein>
<keyword evidence="5" id="KW-0067">ATP-binding</keyword>
<evidence type="ECO:0000256" key="4">
    <source>
        <dbReference type="ARBA" id="ARBA00022777"/>
    </source>
</evidence>
<accession>A0A7S0ATK8</accession>
<feature type="domain" description="Protein kinase" evidence="7">
    <location>
        <begin position="1"/>
        <end position="109"/>
    </location>
</feature>
<evidence type="ECO:0000256" key="6">
    <source>
        <dbReference type="SAM" id="Phobius"/>
    </source>
</evidence>
<keyword evidence="1" id="KW-0723">Serine/threonine-protein kinase</keyword>
<dbReference type="InterPro" id="IPR011009">
    <property type="entry name" value="Kinase-like_dom_sf"/>
</dbReference>
<keyword evidence="6" id="KW-0472">Membrane</keyword>
<gene>
    <name evidence="8" type="ORF">MPOL1434_LOCUS7209</name>
</gene>
<proteinExistence type="predicted"/>
<keyword evidence="6" id="KW-0812">Transmembrane</keyword>
<dbReference type="Pfam" id="PF00069">
    <property type="entry name" value="Pkinase"/>
    <property type="match status" value="1"/>
</dbReference>
<keyword evidence="6" id="KW-1133">Transmembrane helix</keyword>